<dbReference type="KEGG" id="hlm:DV707_05395"/>
<dbReference type="Pfam" id="PF22090">
    <property type="entry name" value="Gins51_C"/>
    <property type="match status" value="1"/>
</dbReference>
<feature type="compositionally biased region" description="Low complexity" evidence="1">
    <location>
        <begin position="143"/>
        <end position="160"/>
    </location>
</feature>
<dbReference type="GeneID" id="39857500"/>
<evidence type="ECO:0000313" key="5">
    <source>
        <dbReference type="Proteomes" id="UP000236740"/>
    </source>
</evidence>
<sequence>MNLDELRSVRRTERQKDSLQHLRDSFYEDVAAYIAERKAERRRAADAAEDPFADPEVGQLTDEIETAEDVVEAIYERRVGKVVKLASFAAADMSADTDGLTAEERELFENLVSRIKQNRRNVLDVLAGEGGDATTGESSAETGGPQSASAGSPSEAAASPTDPESADPTASEPADPQVTEGQADAPTDPKAASPDDVLADAMGGNERPDGDASPSDATDDEPTESPRDASGGDRPEDVPPDLPPDAPPDATASETPVIGDSGVDGESGQGEPRTDGAPGRVENGRDSAGAGEADPTERVTLRITEDVGAILGVDEREYDLESEDVVTLPTTNAGPLIERDAAERLD</sequence>
<evidence type="ECO:0000313" key="3">
    <source>
        <dbReference type="EMBL" id="QCC47151.1"/>
    </source>
</evidence>
<gene>
    <name evidence="3" type="ORF">DV707_05395</name>
    <name evidence="4" type="ORF">SAMN04488133_0472</name>
</gene>
<evidence type="ECO:0000313" key="4">
    <source>
        <dbReference type="EMBL" id="SEF69680.1"/>
    </source>
</evidence>
<keyword evidence="5" id="KW-1185">Reference proteome</keyword>
<feature type="region of interest" description="Disordered" evidence="1">
    <location>
        <begin position="128"/>
        <end position="300"/>
    </location>
</feature>
<reference evidence="3 6" key="2">
    <citation type="journal article" date="2019" name="Nat. Commun.">
        <title>A new type of DNA phosphorothioation-based antiviral system in archaea.</title>
        <authorList>
            <person name="Xiong L."/>
            <person name="Liu S."/>
            <person name="Chen S."/>
            <person name="Xiao Y."/>
            <person name="Zhu B."/>
            <person name="Gao Y."/>
            <person name="Zhang Y."/>
            <person name="Chen B."/>
            <person name="Luo J."/>
            <person name="Deng Z."/>
            <person name="Chen X."/>
            <person name="Wang L."/>
            <person name="Chen S."/>
        </authorList>
    </citation>
    <scope>NUCLEOTIDE SEQUENCE [LARGE SCALE GENOMIC DNA]</scope>
    <source>
        <strain evidence="3 6">CGMCC 1.10331</strain>
    </source>
</reference>
<dbReference type="OrthoDB" id="157576at2157"/>
<dbReference type="Gene3D" id="1.20.58.1030">
    <property type="match status" value="1"/>
</dbReference>
<name>A0A1H5U3U2_9EURY</name>
<evidence type="ECO:0000259" key="2">
    <source>
        <dbReference type="Pfam" id="PF22090"/>
    </source>
</evidence>
<proteinExistence type="predicted"/>
<protein>
    <submittedName>
        <fullName evidence="4">DNA replication factor GINS</fullName>
    </submittedName>
</protein>
<dbReference type="CDD" id="cd11714">
    <property type="entry name" value="GINS_A_archaea"/>
    <property type="match status" value="1"/>
</dbReference>
<dbReference type="RefSeq" id="WP_103990246.1">
    <property type="nucleotide sequence ID" value="NZ_CP031311.1"/>
</dbReference>
<evidence type="ECO:0000256" key="1">
    <source>
        <dbReference type="SAM" id="MobiDB-lite"/>
    </source>
</evidence>
<feature type="region of interest" description="Disordered" evidence="1">
    <location>
        <begin position="320"/>
        <end position="346"/>
    </location>
</feature>
<dbReference type="Proteomes" id="UP000296733">
    <property type="component" value="Chromosome"/>
</dbReference>
<dbReference type="EMBL" id="CP031311">
    <property type="protein sequence ID" value="QCC47151.1"/>
    <property type="molecule type" value="Genomic_DNA"/>
</dbReference>
<dbReference type="AlphaFoldDB" id="A0A1H5U3U2"/>
<dbReference type="InterPro" id="IPR054314">
    <property type="entry name" value="Gins51_C"/>
</dbReference>
<feature type="compositionally biased region" description="Basic and acidic residues" evidence="1">
    <location>
        <begin position="337"/>
        <end position="346"/>
    </location>
</feature>
<dbReference type="Gene3D" id="3.40.5.50">
    <property type="match status" value="1"/>
</dbReference>
<accession>A0A1H5U3U2</accession>
<dbReference type="EMBL" id="FNVN01000001">
    <property type="protein sequence ID" value="SEF69680.1"/>
    <property type="molecule type" value="Genomic_DNA"/>
</dbReference>
<reference evidence="4 5" key="1">
    <citation type="submission" date="2016-10" db="EMBL/GenBank/DDBJ databases">
        <authorList>
            <person name="de Groot N.N."/>
        </authorList>
    </citation>
    <scope>NUCLEOTIDE SEQUENCE [LARGE SCALE GENOMIC DNA]</scope>
    <source>
        <strain evidence="4 5">CGMCC 1.10331</strain>
    </source>
</reference>
<organism evidence="4 5">
    <name type="scientific">Halobellus limi</name>
    <dbReference type="NCBI Taxonomy" id="699433"/>
    <lineage>
        <taxon>Archaea</taxon>
        <taxon>Methanobacteriati</taxon>
        <taxon>Methanobacteriota</taxon>
        <taxon>Stenosarchaea group</taxon>
        <taxon>Halobacteria</taxon>
        <taxon>Halobacteriales</taxon>
        <taxon>Haloferacaceae</taxon>
        <taxon>Halobellus</taxon>
    </lineage>
</organism>
<dbReference type="Proteomes" id="UP000236740">
    <property type="component" value="Unassembled WGS sequence"/>
</dbReference>
<feature type="domain" description="Gins51 C-terminal" evidence="2">
    <location>
        <begin position="300"/>
        <end position="345"/>
    </location>
</feature>
<feature type="compositionally biased region" description="Basic and acidic residues" evidence="1">
    <location>
        <begin position="224"/>
        <end position="237"/>
    </location>
</feature>
<evidence type="ECO:0000313" key="6">
    <source>
        <dbReference type="Proteomes" id="UP000296733"/>
    </source>
</evidence>